<dbReference type="InterPro" id="IPR028102">
    <property type="entry name" value="DUF4652"/>
</dbReference>
<gene>
    <name evidence="4" type="ORF">CLTEP_08580</name>
</gene>
<keyword evidence="5" id="KW-1185">Reference proteome</keyword>
<keyword evidence="2" id="KW-1133">Transmembrane helix</keyword>
<dbReference type="InterPro" id="IPR027383">
    <property type="entry name" value="Znf_put"/>
</dbReference>
<feature type="region of interest" description="Disordered" evidence="1">
    <location>
        <begin position="125"/>
        <end position="144"/>
    </location>
</feature>
<dbReference type="EMBL" id="LTBA01000005">
    <property type="protein sequence ID" value="KYH35233.1"/>
    <property type="molecule type" value="Genomic_DNA"/>
</dbReference>
<comment type="caution">
    <text evidence="4">The sequence shown here is derived from an EMBL/GenBank/DDBJ whole genome shotgun (WGS) entry which is preliminary data.</text>
</comment>
<protein>
    <recommendedName>
        <fullName evidence="3">Putative zinc-finger domain-containing protein</fullName>
    </recommendedName>
</protein>
<dbReference type="OrthoDB" id="2882585at2"/>
<feature type="transmembrane region" description="Helical" evidence="2">
    <location>
        <begin position="94"/>
        <end position="114"/>
    </location>
</feature>
<sequence>MDCNVFKKRLYDYLEDNITHDMKSAMEKHMEECENCREIYNKEKEIDEEFRSVFNIDGIEFSSSRADIMKKIDRNRYSKSKTNKLVFFIKKNRYKYMSAVAAAAVLLIFVPIVARNSKGNNYLKGTMDSAMSTESVQKRSPKKVKTERSKAGLLSADKTSIMEEKSNDAIKDIRSYSGSVKGVYIPKFDIRKASKKEREKNITTWKNSPNNKFSACIEGMDIRNVDLGIHDIYIKNLQSGNVNVYSIKDNKEQNTPMYLEWWDDDNILVIVGFGYGTVSKGGNVYDLNINTGETKIVYNTKPKEQVCKVTKRGKDLYLDFIVYDDDVMNEYHLEKGVIKGYKVDTQKQTNSSY</sequence>
<organism evidence="4 5">
    <name type="scientific">Clostridium tepidiprofundi DSM 19306</name>
    <dbReference type="NCBI Taxonomy" id="1121338"/>
    <lineage>
        <taxon>Bacteria</taxon>
        <taxon>Bacillati</taxon>
        <taxon>Bacillota</taxon>
        <taxon>Clostridia</taxon>
        <taxon>Eubacteriales</taxon>
        <taxon>Clostridiaceae</taxon>
        <taxon>Clostridium</taxon>
    </lineage>
</organism>
<dbReference type="Gene3D" id="2.40.128.660">
    <property type="entry name" value="Uncharacterised protein PF15525, DUF4652"/>
    <property type="match status" value="1"/>
</dbReference>
<dbReference type="Pfam" id="PF15525">
    <property type="entry name" value="DUF4652"/>
    <property type="match status" value="1"/>
</dbReference>
<proteinExistence type="predicted"/>
<keyword evidence="2" id="KW-0812">Transmembrane</keyword>
<dbReference type="PATRIC" id="fig|1121338.3.peg.878"/>
<dbReference type="AlphaFoldDB" id="A0A151B609"/>
<keyword evidence="2" id="KW-0472">Membrane</keyword>
<name>A0A151B609_9CLOT</name>
<evidence type="ECO:0000256" key="1">
    <source>
        <dbReference type="SAM" id="MobiDB-lite"/>
    </source>
</evidence>
<dbReference type="RefSeq" id="WP_066823086.1">
    <property type="nucleotide sequence ID" value="NZ_LTBA01000005.1"/>
</dbReference>
<dbReference type="Pfam" id="PF13490">
    <property type="entry name" value="zf-HC2"/>
    <property type="match status" value="1"/>
</dbReference>
<evidence type="ECO:0000256" key="2">
    <source>
        <dbReference type="SAM" id="Phobius"/>
    </source>
</evidence>
<evidence type="ECO:0000313" key="5">
    <source>
        <dbReference type="Proteomes" id="UP000075531"/>
    </source>
</evidence>
<evidence type="ECO:0000313" key="4">
    <source>
        <dbReference type="EMBL" id="KYH35233.1"/>
    </source>
</evidence>
<dbReference type="Proteomes" id="UP000075531">
    <property type="component" value="Unassembled WGS sequence"/>
</dbReference>
<evidence type="ECO:0000259" key="3">
    <source>
        <dbReference type="Pfam" id="PF13490"/>
    </source>
</evidence>
<reference evidence="4 5" key="1">
    <citation type="submission" date="2016-02" db="EMBL/GenBank/DDBJ databases">
        <title>Genome sequence of Clostridium tepidiprofundi DSM 19306.</title>
        <authorList>
            <person name="Poehlein A."/>
            <person name="Daniel R."/>
        </authorList>
    </citation>
    <scope>NUCLEOTIDE SEQUENCE [LARGE SCALE GENOMIC DNA]</scope>
    <source>
        <strain evidence="4 5">DSM 19306</strain>
    </source>
</reference>
<accession>A0A151B609</accession>
<dbReference type="STRING" id="1121338.CLTEP_08580"/>
<feature type="domain" description="Putative zinc-finger" evidence="3">
    <location>
        <begin position="3"/>
        <end position="37"/>
    </location>
</feature>